<name>A0A4Y7PV68_9AGAM</name>
<dbReference type="VEuPathDB" id="FungiDB:BD410DRAFT_792717"/>
<dbReference type="Pfam" id="PF08593">
    <property type="entry name" value="Mug135_C"/>
    <property type="match status" value="1"/>
</dbReference>
<evidence type="ECO:0000313" key="3">
    <source>
        <dbReference type="EMBL" id="TDL18926.1"/>
    </source>
</evidence>
<dbReference type="Proteomes" id="UP000294933">
    <property type="component" value="Unassembled WGS sequence"/>
</dbReference>
<accession>A0A4Y7PV68</accession>
<proteinExistence type="inferred from homology"/>
<evidence type="ECO:0000313" key="4">
    <source>
        <dbReference type="Proteomes" id="UP000294933"/>
    </source>
</evidence>
<sequence length="201" mass="22527">MSHEQPQDLPQIIIPDVILADVVNKPPQQPQNPPTDMDVTIAVNYHAATYDSYGRGEVSDELYSAACNYRVAVTAQKDSKPFAPAPPWVYPVMYKVLKPITDDISDIKDMLTRTTRTSAKLHNLEVGRGNRTTFQVVPFANGADPTQLPHRLPPLFDFNTVQGLSDVERTAYYQGYFPGTNLPDPEEQTNRILLAIGWRTE</sequence>
<feature type="domain" description="Mug135-like C-terminal" evidence="2">
    <location>
        <begin position="121"/>
        <end position="199"/>
    </location>
</feature>
<dbReference type="EMBL" id="ML170202">
    <property type="protein sequence ID" value="TDL18926.1"/>
    <property type="molecule type" value="Genomic_DNA"/>
</dbReference>
<evidence type="ECO:0000259" key="2">
    <source>
        <dbReference type="Pfam" id="PF08593"/>
    </source>
</evidence>
<gene>
    <name evidence="3" type="ORF">BD410DRAFT_792717</name>
</gene>
<dbReference type="AlphaFoldDB" id="A0A4Y7PV68"/>
<protein>
    <recommendedName>
        <fullName evidence="2">Mug135-like C-terminal domain-containing protein</fullName>
    </recommendedName>
</protein>
<dbReference type="OrthoDB" id="3230244at2759"/>
<keyword evidence="4" id="KW-1185">Reference proteome</keyword>
<comment type="similarity">
    <text evidence="1">Belongs to the UPF0612 family.</text>
</comment>
<dbReference type="InterPro" id="IPR013902">
    <property type="entry name" value="Mug135-like_C"/>
</dbReference>
<organism evidence="3 4">
    <name type="scientific">Rickenella mellea</name>
    <dbReference type="NCBI Taxonomy" id="50990"/>
    <lineage>
        <taxon>Eukaryota</taxon>
        <taxon>Fungi</taxon>
        <taxon>Dikarya</taxon>
        <taxon>Basidiomycota</taxon>
        <taxon>Agaricomycotina</taxon>
        <taxon>Agaricomycetes</taxon>
        <taxon>Hymenochaetales</taxon>
        <taxon>Rickenellaceae</taxon>
        <taxon>Rickenella</taxon>
    </lineage>
</organism>
<reference evidence="3 4" key="1">
    <citation type="submission" date="2018-06" db="EMBL/GenBank/DDBJ databases">
        <title>A transcriptomic atlas of mushroom development highlights an independent origin of complex multicellularity.</title>
        <authorList>
            <consortium name="DOE Joint Genome Institute"/>
            <person name="Krizsan K."/>
            <person name="Almasi E."/>
            <person name="Merenyi Z."/>
            <person name="Sahu N."/>
            <person name="Viragh M."/>
            <person name="Koszo T."/>
            <person name="Mondo S."/>
            <person name="Kiss B."/>
            <person name="Balint B."/>
            <person name="Kues U."/>
            <person name="Barry K."/>
            <person name="Hegedus J.C."/>
            <person name="Henrissat B."/>
            <person name="Johnson J."/>
            <person name="Lipzen A."/>
            <person name="Ohm R."/>
            <person name="Nagy I."/>
            <person name="Pangilinan J."/>
            <person name="Yan J."/>
            <person name="Xiong Y."/>
            <person name="Grigoriev I.V."/>
            <person name="Hibbett D.S."/>
            <person name="Nagy L.G."/>
        </authorList>
    </citation>
    <scope>NUCLEOTIDE SEQUENCE [LARGE SCALE GENOMIC DNA]</scope>
    <source>
        <strain evidence="3 4">SZMC22713</strain>
    </source>
</reference>
<evidence type="ECO:0000256" key="1">
    <source>
        <dbReference type="ARBA" id="ARBA00005788"/>
    </source>
</evidence>